<reference evidence="1" key="1">
    <citation type="submission" date="2018-05" db="EMBL/GenBank/DDBJ databases">
        <title>Draft genome of Mucuna pruriens seed.</title>
        <authorList>
            <person name="Nnadi N.E."/>
            <person name="Vos R."/>
            <person name="Hasami M.H."/>
            <person name="Devisetty U.K."/>
            <person name="Aguiy J.C."/>
        </authorList>
    </citation>
    <scope>NUCLEOTIDE SEQUENCE [LARGE SCALE GENOMIC DNA]</scope>
    <source>
        <strain evidence="1">JCA_2017</strain>
    </source>
</reference>
<accession>A0A371GAG3</accession>
<evidence type="ECO:0000313" key="1">
    <source>
        <dbReference type="EMBL" id="RDX87542.1"/>
    </source>
</evidence>
<name>A0A371GAG3_MUCPR</name>
<comment type="caution">
    <text evidence="1">The sequence shown here is derived from an EMBL/GenBank/DDBJ whole genome shotgun (WGS) entry which is preliminary data.</text>
</comment>
<gene>
    <name evidence="1" type="ORF">CR513_30984</name>
</gene>
<keyword evidence="2" id="KW-1185">Reference proteome</keyword>
<sequence length="111" mass="12533">MNLCVYEKSSLPYLLIVGRQEFVNMVSLEEVGSTILNRGAFEALVVENSLVKLVMEIIVNPSKMEEVNKPVKCGLQDTNQNPCLEIETCDVETQINQAHSNFVYNFNTSLY</sequence>
<feature type="non-terminal residue" evidence="1">
    <location>
        <position position="1"/>
    </location>
</feature>
<organism evidence="1 2">
    <name type="scientific">Mucuna pruriens</name>
    <name type="common">Velvet bean</name>
    <name type="synonym">Dolichos pruriens</name>
    <dbReference type="NCBI Taxonomy" id="157652"/>
    <lineage>
        <taxon>Eukaryota</taxon>
        <taxon>Viridiplantae</taxon>
        <taxon>Streptophyta</taxon>
        <taxon>Embryophyta</taxon>
        <taxon>Tracheophyta</taxon>
        <taxon>Spermatophyta</taxon>
        <taxon>Magnoliopsida</taxon>
        <taxon>eudicotyledons</taxon>
        <taxon>Gunneridae</taxon>
        <taxon>Pentapetalae</taxon>
        <taxon>rosids</taxon>
        <taxon>fabids</taxon>
        <taxon>Fabales</taxon>
        <taxon>Fabaceae</taxon>
        <taxon>Papilionoideae</taxon>
        <taxon>50 kb inversion clade</taxon>
        <taxon>NPAAA clade</taxon>
        <taxon>indigoferoid/millettioid clade</taxon>
        <taxon>Phaseoleae</taxon>
        <taxon>Mucuna</taxon>
    </lineage>
</organism>
<dbReference type="EMBL" id="QJKJ01006205">
    <property type="protein sequence ID" value="RDX87542.1"/>
    <property type="molecule type" value="Genomic_DNA"/>
</dbReference>
<dbReference type="Proteomes" id="UP000257109">
    <property type="component" value="Unassembled WGS sequence"/>
</dbReference>
<proteinExistence type="predicted"/>
<evidence type="ECO:0000313" key="2">
    <source>
        <dbReference type="Proteomes" id="UP000257109"/>
    </source>
</evidence>
<protein>
    <submittedName>
        <fullName evidence="1">Uncharacterized protein</fullName>
    </submittedName>
</protein>
<dbReference type="AlphaFoldDB" id="A0A371GAG3"/>